<accession>A0ACB7CAM0</accession>
<name>A0ACB7CAM0_9ASCO</name>
<comment type="caution">
    <text evidence="1">The sequence shown here is derived from an EMBL/GenBank/DDBJ whole genome shotgun (WGS) entry which is preliminary data.</text>
</comment>
<reference evidence="1 2" key="1">
    <citation type="journal article" date="2021" name="Commun. Biol.">
        <title>Genomic insights into the host specific adaptation of the Pneumocystis genus.</title>
        <authorList>
            <person name="Cisse O.H."/>
            <person name="Ma L."/>
            <person name="Dekker J.P."/>
            <person name="Khil P.P."/>
            <person name="Youn J.-H."/>
            <person name="Brenchley J.M."/>
            <person name="Blair R."/>
            <person name="Pahar B."/>
            <person name="Chabe M."/>
            <person name="Van Rompay K.K.A."/>
            <person name="Keesler R."/>
            <person name="Sukura A."/>
            <person name="Hirsch V."/>
            <person name="Kutty G."/>
            <person name="Liu Y."/>
            <person name="Peng L."/>
            <person name="Chen J."/>
            <person name="Song J."/>
            <person name="Weissenbacher-Lang C."/>
            <person name="Xu J."/>
            <person name="Upham N.S."/>
            <person name="Stajich J.E."/>
            <person name="Cuomo C.A."/>
            <person name="Cushion M.T."/>
            <person name="Kovacs J.A."/>
        </authorList>
    </citation>
    <scope>NUCLEOTIDE SEQUENCE [LARGE SCALE GENOMIC DNA]</scope>
    <source>
        <strain evidence="1 2">RABM</strain>
    </source>
</reference>
<gene>
    <name evidence="1" type="ORF">PORY_001825</name>
</gene>
<protein>
    <submittedName>
        <fullName evidence="1">Uncharacterized protein</fullName>
    </submittedName>
</protein>
<dbReference type="Proteomes" id="UP000768646">
    <property type="component" value="Unassembled WGS sequence"/>
</dbReference>
<sequence>MKSKLTKKICRTLKTTQLTCRRIYETRSFTLNGALTNSVQEKAKIPIKFTSYTIKYNLQDLLSIRIPFFNRIFSNGATRLKFTNLSQNFDSFKDVNKNNIEDTELYSYYKKIEKNMLNIEEDIKLHEFIEKSIFIPFKKHLSESKVNEKIPTSLFFKSYPLLLQKAMEIFRLEFQDYVSVVTIFERIKDHGPESFVLGCSSDVYNEVLIARWEGWYDMFEIENLLKEMKMNCVIRTKKTLKILEKILQDIQSMYFQEKLANDIFLSDNNGTYLERLNSIYNEILQEISRGNK</sequence>
<evidence type="ECO:0000313" key="1">
    <source>
        <dbReference type="EMBL" id="KAG4304772.1"/>
    </source>
</evidence>
<organism evidence="1 2">
    <name type="scientific">Pneumocystis oryctolagi</name>
    <dbReference type="NCBI Taxonomy" id="42067"/>
    <lineage>
        <taxon>Eukaryota</taxon>
        <taxon>Fungi</taxon>
        <taxon>Dikarya</taxon>
        <taxon>Ascomycota</taxon>
        <taxon>Taphrinomycotina</taxon>
        <taxon>Pneumocystomycetes</taxon>
        <taxon>Pneumocystaceae</taxon>
        <taxon>Pneumocystis</taxon>
    </lineage>
</organism>
<proteinExistence type="predicted"/>
<keyword evidence="2" id="KW-1185">Reference proteome</keyword>
<evidence type="ECO:0000313" key="2">
    <source>
        <dbReference type="Proteomes" id="UP000768646"/>
    </source>
</evidence>
<dbReference type="EMBL" id="JABTEG010000006">
    <property type="protein sequence ID" value="KAG4304772.1"/>
    <property type="molecule type" value="Genomic_DNA"/>
</dbReference>